<organism evidence="2 3">
    <name type="scientific">Sediminibacterium ginsengisoli</name>
    <dbReference type="NCBI Taxonomy" id="413434"/>
    <lineage>
        <taxon>Bacteria</taxon>
        <taxon>Pseudomonadati</taxon>
        <taxon>Bacteroidota</taxon>
        <taxon>Chitinophagia</taxon>
        <taxon>Chitinophagales</taxon>
        <taxon>Chitinophagaceae</taxon>
        <taxon>Sediminibacterium</taxon>
    </lineage>
</organism>
<name>A0A1T4MY92_9BACT</name>
<feature type="transmembrane region" description="Helical" evidence="1">
    <location>
        <begin position="153"/>
        <end position="173"/>
    </location>
</feature>
<feature type="transmembrane region" description="Helical" evidence="1">
    <location>
        <begin position="28"/>
        <end position="51"/>
    </location>
</feature>
<keyword evidence="3" id="KW-1185">Reference proteome</keyword>
<protein>
    <submittedName>
        <fullName evidence="2">Uncharacterized protein</fullName>
    </submittedName>
</protein>
<keyword evidence="1" id="KW-0812">Transmembrane</keyword>
<feature type="transmembrane region" description="Helical" evidence="1">
    <location>
        <begin position="193"/>
        <end position="213"/>
    </location>
</feature>
<feature type="transmembrane region" description="Helical" evidence="1">
    <location>
        <begin position="63"/>
        <end position="81"/>
    </location>
</feature>
<proteinExistence type="predicted"/>
<feature type="transmembrane region" description="Helical" evidence="1">
    <location>
        <begin position="93"/>
        <end position="112"/>
    </location>
</feature>
<keyword evidence="1" id="KW-1133">Transmembrane helix</keyword>
<sequence length="221" mass="26172">MNISLSIIAEFLSLSVALFCFRQLKGSIYFYFIPFLFFVVYGEIGAVYFYYNVPESYLNGNTHIYLWISIFEIIFYSYLFYHFFHNRLLKNLILLLAFLVVNLYLFLFFFYTVYVETFYYVLTLVGIYLTLLSCIFFYQLFQRDEEGEALSSPDLWIVSGIFVFFTGTCLTFVLHKTLTGPDRWLFGQPLYNLIPQVLSIILYGFFAKAFMLCRKKVKTSS</sequence>
<dbReference type="OrthoDB" id="673999at2"/>
<gene>
    <name evidence="2" type="ORF">SAMN04488132_1043</name>
</gene>
<reference evidence="2 3" key="1">
    <citation type="submission" date="2017-02" db="EMBL/GenBank/DDBJ databases">
        <authorList>
            <person name="Peterson S.W."/>
        </authorList>
    </citation>
    <scope>NUCLEOTIDE SEQUENCE [LARGE SCALE GENOMIC DNA]</scope>
    <source>
        <strain evidence="2 3">DSM 22335</strain>
    </source>
</reference>
<feature type="transmembrane region" description="Helical" evidence="1">
    <location>
        <begin position="118"/>
        <end position="141"/>
    </location>
</feature>
<dbReference type="Proteomes" id="UP000190888">
    <property type="component" value="Unassembled WGS sequence"/>
</dbReference>
<dbReference type="RefSeq" id="WP_078830995.1">
    <property type="nucleotide sequence ID" value="NZ_FUWH01000004.1"/>
</dbReference>
<dbReference type="STRING" id="413434.SAMN04488132_1043"/>
<dbReference type="EMBL" id="FUWH01000004">
    <property type="protein sequence ID" value="SJZ71804.1"/>
    <property type="molecule type" value="Genomic_DNA"/>
</dbReference>
<accession>A0A1T4MY92</accession>
<keyword evidence="1" id="KW-0472">Membrane</keyword>
<evidence type="ECO:0000313" key="2">
    <source>
        <dbReference type="EMBL" id="SJZ71804.1"/>
    </source>
</evidence>
<dbReference type="AlphaFoldDB" id="A0A1T4MY92"/>
<evidence type="ECO:0000256" key="1">
    <source>
        <dbReference type="SAM" id="Phobius"/>
    </source>
</evidence>
<evidence type="ECO:0000313" key="3">
    <source>
        <dbReference type="Proteomes" id="UP000190888"/>
    </source>
</evidence>
<feature type="transmembrane region" description="Helical" evidence="1">
    <location>
        <begin position="6"/>
        <end position="21"/>
    </location>
</feature>